<dbReference type="EMBL" id="NHSJ01000053">
    <property type="protein sequence ID" value="PPQ31688.1"/>
    <property type="molecule type" value="Genomic_DNA"/>
</dbReference>
<dbReference type="InterPro" id="IPR050179">
    <property type="entry name" value="Trans_hexapeptide_repeat"/>
</dbReference>
<dbReference type="Gene3D" id="2.160.10.10">
    <property type="entry name" value="Hexapeptide repeat proteins"/>
    <property type="match status" value="1"/>
</dbReference>
<evidence type="ECO:0000256" key="3">
    <source>
        <dbReference type="ARBA" id="ARBA00023315"/>
    </source>
</evidence>
<sequence>MSYYDAHELAQLGFAAIGKDVKISRLASIYGASRIAIGDHSRIDDFCVLSAGTDGILIGRHVHVAVMCAIMGAAEIRLDDYSGLSSRVSVYSSTDDYSGSAMTNPTVPAEYLNVMSQPVLIGRHVIVGAGSVILPGAILHEGAALGSLSLARGELEGFAIHAGTPARRIAERKRNFLAMAASFERDAET</sequence>
<dbReference type="Proteomes" id="UP000239089">
    <property type="component" value="Unassembled WGS sequence"/>
</dbReference>
<gene>
    <name evidence="4" type="ORF">CCR94_08310</name>
</gene>
<accession>A0A2S6NAN7</accession>
<evidence type="ECO:0000256" key="2">
    <source>
        <dbReference type="ARBA" id="ARBA00022679"/>
    </source>
</evidence>
<dbReference type="OrthoDB" id="9815592at2"/>
<dbReference type="InterPro" id="IPR011004">
    <property type="entry name" value="Trimer_LpxA-like_sf"/>
</dbReference>
<dbReference type="AlphaFoldDB" id="A0A2S6NAN7"/>
<proteinExistence type="inferred from homology"/>
<evidence type="ECO:0000313" key="5">
    <source>
        <dbReference type="Proteomes" id="UP000239089"/>
    </source>
</evidence>
<evidence type="ECO:0000256" key="1">
    <source>
        <dbReference type="ARBA" id="ARBA00007274"/>
    </source>
</evidence>
<keyword evidence="2 4" id="KW-0808">Transferase</keyword>
<protein>
    <submittedName>
        <fullName evidence="4">Galactoside O-acetyltransferase</fullName>
    </submittedName>
</protein>
<dbReference type="PANTHER" id="PTHR43300:SF12">
    <property type="entry name" value="CHLORAMPHENICOL ACETYLTRANSFERASE"/>
    <property type="match status" value="1"/>
</dbReference>
<keyword evidence="5" id="KW-1185">Reference proteome</keyword>
<comment type="similarity">
    <text evidence="1">Belongs to the transferase hexapeptide repeat family.</text>
</comment>
<comment type="caution">
    <text evidence="4">The sequence shown here is derived from an EMBL/GenBank/DDBJ whole genome shotgun (WGS) entry which is preliminary data.</text>
</comment>
<dbReference type="SUPFAM" id="SSF51161">
    <property type="entry name" value="Trimeric LpxA-like enzymes"/>
    <property type="match status" value="1"/>
</dbReference>
<keyword evidence="3" id="KW-0012">Acyltransferase</keyword>
<reference evidence="4 5" key="1">
    <citation type="journal article" date="2018" name="Arch. Microbiol.">
        <title>New insights into the metabolic potential of the phototrophic purple bacterium Rhodopila globiformis DSM 161(T) from its draft genome sequence and evidence for a vanadium-dependent nitrogenase.</title>
        <authorList>
            <person name="Imhoff J.F."/>
            <person name="Rahn T."/>
            <person name="Kunzel S."/>
            <person name="Neulinger S.C."/>
        </authorList>
    </citation>
    <scope>NUCLEOTIDE SEQUENCE [LARGE SCALE GENOMIC DNA]</scope>
    <source>
        <strain evidence="4 5">DSM 16996</strain>
    </source>
</reference>
<dbReference type="RefSeq" id="WP_104507433.1">
    <property type="nucleotide sequence ID" value="NZ_JACIGC010000024.1"/>
</dbReference>
<dbReference type="GO" id="GO:0016746">
    <property type="term" value="F:acyltransferase activity"/>
    <property type="evidence" value="ECO:0007669"/>
    <property type="project" value="UniProtKB-KW"/>
</dbReference>
<evidence type="ECO:0000313" key="4">
    <source>
        <dbReference type="EMBL" id="PPQ31688.1"/>
    </source>
</evidence>
<name>A0A2S6NAN7_9HYPH</name>
<dbReference type="PANTHER" id="PTHR43300">
    <property type="entry name" value="ACETYLTRANSFERASE"/>
    <property type="match status" value="1"/>
</dbReference>
<organism evidence="4 5">
    <name type="scientific">Rhodoblastus sphagnicola</name>
    <dbReference type="NCBI Taxonomy" id="333368"/>
    <lineage>
        <taxon>Bacteria</taxon>
        <taxon>Pseudomonadati</taxon>
        <taxon>Pseudomonadota</taxon>
        <taxon>Alphaproteobacteria</taxon>
        <taxon>Hyphomicrobiales</taxon>
        <taxon>Rhodoblastaceae</taxon>
        <taxon>Rhodoblastus</taxon>
    </lineage>
</organism>